<dbReference type="EMBL" id="JAODUP010001122">
    <property type="protein sequence ID" value="KAK2141313.1"/>
    <property type="molecule type" value="Genomic_DNA"/>
</dbReference>
<keyword evidence="3" id="KW-1185">Reference proteome</keyword>
<name>A0AAD9IVX6_9ANNE</name>
<feature type="compositionally biased region" description="Basic and acidic residues" evidence="1">
    <location>
        <begin position="1"/>
        <end position="12"/>
    </location>
</feature>
<evidence type="ECO:0000256" key="1">
    <source>
        <dbReference type="SAM" id="MobiDB-lite"/>
    </source>
</evidence>
<feature type="compositionally biased region" description="Polar residues" evidence="1">
    <location>
        <begin position="40"/>
        <end position="50"/>
    </location>
</feature>
<proteinExistence type="predicted"/>
<organism evidence="2 3">
    <name type="scientific">Paralvinella palmiformis</name>
    <dbReference type="NCBI Taxonomy" id="53620"/>
    <lineage>
        <taxon>Eukaryota</taxon>
        <taxon>Metazoa</taxon>
        <taxon>Spiralia</taxon>
        <taxon>Lophotrochozoa</taxon>
        <taxon>Annelida</taxon>
        <taxon>Polychaeta</taxon>
        <taxon>Sedentaria</taxon>
        <taxon>Canalipalpata</taxon>
        <taxon>Terebellida</taxon>
        <taxon>Terebelliformia</taxon>
        <taxon>Alvinellidae</taxon>
        <taxon>Paralvinella</taxon>
    </lineage>
</organism>
<comment type="caution">
    <text evidence="2">The sequence shown here is derived from an EMBL/GenBank/DDBJ whole genome shotgun (WGS) entry which is preliminary data.</text>
</comment>
<dbReference type="Proteomes" id="UP001208570">
    <property type="component" value="Unassembled WGS sequence"/>
</dbReference>
<feature type="region of interest" description="Disordered" evidence="1">
    <location>
        <begin position="1"/>
        <end position="79"/>
    </location>
</feature>
<evidence type="ECO:0000313" key="3">
    <source>
        <dbReference type="Proteomes" id="UP001208570"/>
    </source>
</evidence>
<protein>
    <recommendedName>
        <fullName evidence="4">Potassium voltage-gated channel subfamily KQT member 1</fullName>
    </recommendedName>
</protein>
<dbReference type="AlphaFoldDB" id="A0AAD9IVX6"/>
<feature type="compositionally biased region" description="Basic and acidic residues" evidence="1">
    <location>
        <begin position="61"/>
        <end position="73"/>
    </location>
</feature>
<sequence>MNLRIQSDRRPNFDGTFPRGSRGSGLEGTPDRPRRDWPPQSGSRSESNASRIAPDQPGMGEGDHNMEMVDYRPSRGSNPHVGSYLGMERDVDSSINAWSAAEGRPSVQPLEKQFETQYLARTKIPIKTTIQGRVYNFLERPTGWKCFIYHFTVTQRDIVICIVLQTGSYPEAVSLLSRHN</sequence>
<gene>
    <name evidence="2" type="ORF">LSH36_1122g00009</name>
</gene>
<evidence type="ECO:0008006" key="4">
    <source>
        <dbReference type="Google" id="ProtNLM"/>
    </source>
</evidence>
<accession>A0AAD9IVX6</accession>
<reference evidence="2" key="1">
    <citation type="journal article" date="2023" name="Mol. Biol. Evol.">
        <title>Third-Generation Sequencing Reveals the Adaptive Role of the Epigenome in Three Deep-Sea Polychaetes.</title>
        <authorList>
            <person name="Perez M."/>
            <person name="Aroh O."/>
            <person name="Sun Y."/>
            <person name="Lan Y."/>
            <person name="Juniper S.K."/>
            <person name="Young C.R."/>
            <person name="Angers B."/>
            <person name="Qian P.Y."/>
        </authorList>
    </citation>
    <scope>NUCLEOTIDE SEQUENCE</scope>
    <source>
        <strain evidence="2">P08H-3</strain>
    </source>
</reference>
<evidence type="ECO:0000313" key="2">
    <source>
        <dbReference type="EMBL" id="KAK2141313.1"/>
    </source>
</evidence>